<reference evidence="3 4" key="1">
    <citation type="submission" date="2018-12" db="EMBL/GenBank/DDBJ databases">
        <title>Sequencing of bacterial isolates from soil warming experiment in Harvard Forest, Massachusetts, USA.</title>
        <authorList>
            <person name="Deangelis K."/>
        </authorList>
    </citation>
    <scope>NUCLEOTIDE SEQUENCE [LARGE SCALE GENOMIC DNA]</scope>
    <source>
        <strain evidence="3 4">EB153</strain>
    </source>
</reference>
<feature type="transmembrane region" description="Helical" evidence="1">
    <location>
        <begin position="58"/>
        <end position="78"/>
    </location>
</feature>
<feature type="transmembrane region" description="Helical" evidence="1">
    <location>
        <begin position="347"/>
        <end position="364"/>
    </location>
</feature>
<feature type="transmembrane region" description="Helical" evidence="1">
    <location>
        <begin position="252"/>
        <end position="270"/>
    </location>
</feature>
<feature type="transmembrane region" description="Helical" evidence="1">
    <location>
        <begin position="98"/>
        <end position="116"/>
    </location>
</feature>
<keyword evidence="1" id="KW-0812">Transmembrane</keyword>
<dbReference type="Proteomes" id="UP000269669">
    <property type="component" value="Unassembled WGS sequence"/>
</dbReference>
<accession>A0A3R9WIE8</accession>
<protein>
    <submittedName>
        <fullName evidence="3">Peptidoglycan/LPS O-acetylase OafA/YrhL</fullName>
    </submittedName>
</protein>
<feature type="transmembrane region" description="Helical" evidence="1">
    <location>
        <begin position="219"/>
        <end position="240"/>
    </location>
</feature>
<evidence type="ECO:0000313" key="4">
    <source>
        <dbReference type="Proteomes" id="UP000269669"/>
    </source>
</evidence>
<comment type="caution">
    <text evidence="3">The sequence shown here is derived from an EMBL/GenBank/DDBJ whole genome shotgun (WGS) entry which is preliminary data.</text>
</comment>
<proteinExistence type="predicted"/>
<dbReference type="GO" id="GO:0016020">
    <property type="term" value="C:membrane"/>
    <property type="evidence" value="ECO:0007669"/>
    <property type="project" value="TreeGrafter"/>
</dbReference>
<feature type="transmembrane region" description="Helical" evidence="1">
    <location>
        <begin position="317"/>
        <end position="335"/>
    </location>
</feature>
<dbReference type="AlphaFoldDB" id="A0A3R9WIE8"/>
<dbReference type="GO" id="GO:0016747">
    <property type="term" value="F:acyltransferase activity, transferring groups other than amino-acyl groups"/>
    <property type="evidence" value="ECO:0007669"/>
    <property type="project" value="InterPro"/>
</dbReference>
<feature type="transmembrane region" description="Helical" evidence="1">
    <location>
        <begin position="282"/>
        <end position="305"/>
    </location>
</feature>
<gene>
    <name evidence="3" type="ORF">EDE15_3493</name>
</gene>
<dbReference type="EMBL" id="RSDW01000001">
    <property type="protein sequence ID" value="RSL17941.1"/>
    <property type="molecule type" value="Genomic_DNA"/>
</dbReference>
<evidence type="ECO:0000313" key="3">
    <source>
        <dbReference type="EMBL" id="RSL17941.1"/>
    </source>
</evidence>
<keyword evidence="1" id="KW-1133">Transmembrane helix</keyword>
<feature type="transmembrane region" description="Helical" evidence="1">
    <location>
        <begin position="149"/>
        <end position="171"/>
    </location>
</feature>
<dbReference type="PANTHER" id="PTHR23028">
    <property type="entry name" value="ACETYLTRANSFERASE"/>
    <property type="match status" value="1"/>
</dbReference>
<evidence type="ECO:0000259" key="2">
    <source>
        <dbReference type="Pfam" id="PF01757"/>
    </source>
</evidence>
<dbReference type="RefSeq" id="WP_260472917.1">
    <property type="nucleotide sequence ID" value="NZ_RSDW01000001.1"/>
</dbReference>
<dbReference type="GO" id="GO:0009103">
    <property type="term" value="P:lipopolysaccharide biosynthetic process"/>
    <property type="evidence" value="ECO:0007669"/>
    <property type="project" value="TreeGrafter"/>
</dbReference>
<evidence type="ECO:0000256" key="1">
    <source>
        <dbReference type="SAM" id="Phobius"/>
    </source>
</evidence>
<sequence>MATTTTPAIPTTTTAIKPARKPPLPALTGIRTLLAFNIVLFHFTPPHLGLLRPFVENGFVFVNVFFLISGYILAYNYADRGASLVKRQFWLARFSRLYPVYLLALLISFEMLQLEWGARSQLEFWKGFIMTPLLLQGLSPSLATFWNTVAWTLSSEVAFYAAFPWLILLPWPRKPSRLILLLLGLWVIDILPASLYLIFNPDHLTEPVTRYTSTTLIRFLKYTPIPYAATFMAGITLSRLQLSVTITERQRLAIAAAALTALGLFFYIAAPHLPYLIKHGGILLPLFICLVFGLSGRHAIASVFAWRPLLLIGESSYCLYLLHFNGFLLIHNHHLTERLHVAALDPWISYAALIVFSVLVYKFVENPSRKAILSRFSRKVAA</sequence>
<dbReference type="PANTHER" id="PTHR23028:SF53">
    <property type="entry name" value="ACYL_TRANSF_3 DOMAIN-CONTAINING PROTEIN"/>
    <property type="match status" value="1"/>
</dbReference>
<feature type="transmembrane region" description="Helical" evidence="1">
    <location>
        <begin position="178"/>
        <end position="199"/>
    </location>
</feature>
<dbReference type="InterPro" id="IPR050879">
    <property type="entry name" value="Acyltransferase_3"/>
</dbReference>
<name>A0A3R9WIE8_9BACT</name>
<keyword evidence="4" id="KW-1185">Reference proteome</keyword>
<dbReference type="Pfam" id="PF01757">
    <property type="entry name" value="Acyl_transf_3"/>
    <property type="match status" value="1"/>
</dbReference>
<feature type="transmembrane region" description="Helical" evidence="1">
    <location>
        <begin position="24"/>
        <end position="43"/>
    </location>
</feature>
<keyword evidence="1" id="KW-0472">Membrane</keyword>
<organism evidence="3 4">
    <name type="scientific">Edaphobacter aggregans</name>
    <dbReference type="NCBI Taxonomy" id="570835"/>
    <lineage>
        <taxon>Bacteria</taxon>
        <taxon>Pseudomonadati</taxon>
        <taxon>Acidobacteriota</taxon>
        <taxon>Terriglobia</taxon>
        <taxon>Terriglobales</taxon>
        <taxon>Acidobacteriaceae</taxon>
        <taxon>Edaphobacter</taxon>
    </lineage>
</organism>
<dbReference type="InterPro" id="IPR002656">
    <property type="entry name" value="Acyl_transf_3_dom"/>
</dbReference>
<feature type="domain" description="Acyltransferase 3" evidence="2">
    <location>
        <begin position="26"/>
        <end position="360"/>
    </location>
</feature>